<dbReference type="PANTHER" id="PTHR33337">
    <property type="entry name" value="GFA DOMAIN-CONTAINING PROTEIN"/>
    <property type="match status" value="1"/>
</dbReference>
<dbReference type="Pfam" id="PF04828">
    <property type="entry name" value="GFA"/>
    <property type="match status" value="1"/>
</dbReference>
<dbReference type="GO" id="GO:0016846">
    <property type="term" value="F:carbon-sulfur lyase activity"/>
    <property type="evidence" value="ECO:0007669"/>
    <property type="project" value="InterPro"/>
</dbReference>
<keyword evidence="7" id="KW-1185">Reference proteome</keyword>
<evidence type="ECO:0000256" key="4">
    <source>
        <dbReference type="ARBA" id="ARBA00023239"/>
    </source>
</evidence>
<organism evidence="6 7">
    <name type="scientific">Parasphingorhabdus marina DSM 22363</name>
    <dbReference type="NCBI Taxonomy" id="1123272"/>
    <lineage>
        <taxon>Bacteria</taxon>
        <taxon>Pseudomonadati</taxon>
        <taxon>Pseudomonadota</taxon>
        <taxon>Alphaproteobacteria</taxon>
        <taxon>Sphingomonadales</taxon>
        <taxon>Sphingomonadaceae</taxon>
        <taxon>Parasphingorhabdus</taxon>
    </lineage>
</organism>
<evidence type="ECO:0000259" key="5">
    <source>
        <dbReference type="PROSITE" id="PS51891"/>
    </source>
</evidence>
<feature type="domain" description="CENP-V/GFA" evidence="5">
    <location>
        <begin position="1"/>
        <end position="111"/>
    </location>
</feature>
<dbReference type="PANTHER" id="PTHR33337:SF40">
    <property type="entry name" value="CENP-V_GFA DOMAIN-CONTAINING PROTEIN-RELATED"/>
    <property type="match status" value="1"/>
</dbReference>
<dbReference type="Proteomes" id="UP000185192">
    <property type="component" value="Unassembled WGS sequence"/>
</dbReference>
<gene>
    <name evidence="6" type="ORF">SAMN02745824_2722</name>
</gene>
<keyword evidence="3" id="KW-0862">Zinc</keyword>
<dbReference type="OrthoDB" id="7186766at2"/>
<dbReference type="InterPro" id="IPR006913">
    <property type="entry name" value="CENP-V/GFA"/>
</dbReference>
<evidence type="ECO:0000256" key="2">
    <source>
        <dbReference type="ARBA" id="ARBA00022723"/>
    </source>
</evidence>
<dbReference type="Gene3D" id="3.90.1590.10">
    <property type="entry name" value="glutathione-dependent formaldehyde- activating enzyme (gfa)"/>
    <property type="match status" value="1"/>
</dbReference>
<dbReference type="SUPFAM" id="SSF51316">
    <property type="entry name" value="Mss4-like"/>
    <property type="match status" value="1"/>
</dbReference>
<dbReference type="InterPro" id="IPR011057">
    <property type="entry name" value="Mss4-like_sf"/>
</dbReference>
<keyword evidence="4" id="KW-0456">Lyase</keyword>
<dbReference type="EMBL" id="FSQW01000002">
    <property type="protein sequence ID" value="SIO03838.1"/>
    <property type="molecule type" value="Genomic_DNA"/>
</dbReference>
<dbReference type="GO" id="GO:0046872">
    <property type="term" value="F:metal ion binding"/>
    <property type="evidence" value="ECO:0007669"/>
    <property type="project" value="UniProtKB-KW"/>
</dbReference>
<dbReference type="AlphaFoldDB" id="A0A1N6G8K5"/>
<evidence type="ECO:0000256" key="1">
    <source>
        <dbReference type="ARBA" id="ARBA00005495"/>
    </source>
</evidence>
<keyword evidence="2" id="KW-0479">Metal-binding</keyword>
<dbReference type="PROSITE" id="PS51891">
    <property type="entry name" value="CENP_V_GFA"/>
    <property type="match status" value="1"/>
</dbReference>
<proteinExistence type="inferred from homology"/>
<accession>A0A1N6G8K5</accession>
<evidence type="ECO:0000256" key="3">
    <source>
        <dbReference type="ARBA" id="ARBA00022833"/>
    </source>
</evidence>
<evidence type="ECO:0000313" key="7">
    <source>
        <dbReference type="Proteomes" id="UP000185192"/>
    </source>
</evidence>
<protein>
    <submittedName>
        <fullName evidence="6">Uncharacterized conserved protein</fullName>
    </submittedName>
</protein>
<sequence>MQAQCQCGQLTVRLPGPSPAIVACHCIDCQRRSGSPFGVAVYHPTENLQITGQSKQYVRETASGGEFRTDFCPQCGSTVLMSGDKNPGLTGIPVGAIADPDFPPPVRSVWEESMHEWVTIETALEHFDQGRPKT</sequence>
<name>A0A1N6G8K5_9SPHN</name>
<reference evidence="7" key="1">
    <citation type="submission" date="2016-11" db="EMBL/GenBank/DDBJ databases">
        <authorList>
            <person name="Varghese N."/>
            <person name="Submissions S."/>
        </authorList>
    </citation>
    <scope>NUCLEOTIDE SEQUENCE [LARGE SCALE GENOMIC DNA]</scope>
    <source>
        <strain evidence="7">DSM 22363</strain>
    </source>
</reference>
<dbReference type="STRING" id="1123272.SAMN02745824_2722"/>
<comment type="similarity">
    <text evidence="1">Belongs to the Gfa family.</text>
</comment>
<dbReference type="RefSeq" id="WP_074205705.1">
    <property type="nucleotide sequence ID" value="NZ_FSQW01000002.1"/>
</dbReference>
<evidence type="ECO:0000313" key="6">
    <source>
        <dbReference type="EMBL" id="SIO03838.1"/>
    </source>
</evidence>